<keyword evidence="2" id="KW-1185">Reference proteome</keyword>
<accession>A0A9Q1LV73</accession>
<dbReference type="AlphaFoldDB" id="A0A9Q1LV73"/>
<gene>
    <name evidence="1" type="ORF">K7X08_005729</name>
</gene>
<comment type="caution">
    <text evidence="1">The sequence shown here is derived from an EMBL/GenBank/DDBJ whole genome shotgun (WGS) entry which is preliminary data.</text>
</comment>
<organism evidence="1 2">
    <name type="scientific">Anisodus acutangulus</name>
    <dbReference type="NCBI Taxonomy" id="402998"/>
    <lineage>
        <taxon>Eukaryota</taxon>
        <taxon>Viridiplantae</taxon>
        <taxon>Streptophyta</taxon>
        <taxon>Embryophyta</taxon>
        <taxon>Tracheophyta</taxon>
        <taxon>Spermatophyta</taxon>
        <taxon>Magnoliopsida</taxon>
        <taxon>eudicotyledons</taxon>
        <taxon>Gunneridae</taxon>
        <taxon>Pentapetalae</taxon>
        <taxon>asterids</taxon>
        <taxon>lamiids</taxon>
        <taxon>Solanales</taxon>
        <taxon>Solanaceae</taxon>
        <taxon>Solanoideae</taxon>
        <taxon>Hyoscyameae</taxon>
        <taxon>Anisodus</taxon>
    </lineage>
</organism>
<evidence type="ECO:0000313" key="2">
    <source>
        <dbReference type="Proteomes" id="UP001152561"/>
    </source>
</evidence>
<dbReference type="EMBL" id="JAJAGQ010000014">
    <property type="protein sequence ID" value="KAJ8543206.1"/>
    <property type="molecule type" value="Genomic_DNA"/>
</dbReference>
<name>A0A9Q1LV73_9SOLA</name>
<sequence>MERGGDGGAEWLLRNGCWVLLGSIVRSSPEKGVYRNLAGDLVWDSEGEEDERRSKRRDWWSSLVAAMEKGETEKKEGEGEADGGVMVAQLVAGGGSGEDGGWKKNERRERVLRWMATWIIFST</sequence>
<proteinExistence type="predicted"/>
<reference evidence="2" key="1">
    <citation type="journal article" date="2023" name="Proc. Natl. Acad. Sci. U.S.A.">
        <title>Genomic and structural basis for evolution of tropane alkaloid biosynthesis.</title>
        <authorList>
            <person name="Wanga Y.-J."/>
            <person name="Taina T."/>
            <person name="Yua J.-Y."/>
            <person name="Lia J."/>
            <person name="Xua B."/>
            <person name="Chenc J."/>
            <person name="D'Auriad J.C."/>
            <person name="Huanga J.-P."/>
            <person name="Huanga S.-X."/>
        </authorList>
    </citation>
    <scope>NUCLEOTIDE SEQUENCE [LARGE SCALE GENOMIC DNA]</scope>
    <source>
        <strain evidence="2">cv. KIB-2019</strain>
    </source>
</reference>
<protein>
    <submittedName>
        <fullName evidence="1">Uncharacterized protein</fullName>
    </submittedName>
</protein>
<dbReference type="Proteomes" id="UP001152561">
    <property type="component" value="Unassembled WGS sequence"/>
</dbReference>
<evidence type="ECO:0000313" key="1">
    <source>
        <dbReference type="EMBL" id="KAJ8543206.1"/>
    </source>
</evidence>